<proteinExistence type="predicted"/>
<sequence>MTGNPIDWKKYLIVFLFTVGLFLSASYVSNYFGDKKIDQLKLIQDKISIDILSSETQFSLLSELSCKNISDSVLSGELGELGNKLEWGQQNLGMTDTVSYLKKYYSLLQIKDYLLTKKISERCKTKSAFILYFYTTAENCSECERQGFALSALRDKYPELRVYSFDYSIDLSAVKSMLQIYKIEDTKLPALVVDEDVLTGFHSVEELETRVKESFKLQETTLINTNPSKTIKNKIFLLNA</sequence>
<reference evidence="2 3" key="1">
    <citation type="journal article" date="2015" name="Nature">
        <title>rRNA introns, odd ribosomes, and small enigmatic genomes across a large radiation of phyla.</title>
        <authorList>
            <person name="Brown C.T."/>
            <person name="Hug L.A."/>
            <person name="Thomas B.C."/>
            <person name="Sharon I."/>
            <person name="Castelle C.J."/>
            <person name="Singh A."/>
            <person name="Wilkins M.J."/>
            <person name="Williams K.H."/>
            <person name="Banfield J.F."/>
        </authorList>
    </citation>
    <scope>NUCLEOTIDE SEQUENCE [LARGE SCALE GENOMIC DNA]</scope>
</reference>
<gene>
    <name evidence="2" type="ORF">UR88_C0001G0020</name>
</gene>
<dbReference type="AlphaFoldDB" id="A0A0G0CY95"/>
<evidence type="ECO:0000256" key="1">
    <source>
        <dbReference type="SAM" id="Phobius"/>
    </source>
</evidence>
<keyword evidence="1" id="KW-0472">Membrane</keyword>
<organism evidence="2 3">
    <name type="scientific">Candidatus Nomurabacteria bacterium GW2011_GWA1_35_8</name>
    <dbReference type="NCBI Taxonomy" id="1618727"/>
    <lineage>
        <taxon>Bacteria</taxon>
        <taxon>Candidatus Nomuraibacteriota</taxon>
    </lineage>
</organism>
<dbReference type="EMBL" id="LBQW01000001">
    <property type="protein sequence ID" value="KKP86018.1"/>
    <property type="molecule type" value="Genomic_DNA"/>
</dbReference>
<evidence type="ECO:0008006" key="4">
    <source>
        <dbReference type="Google" id="ProtNLM"/>
    </source>
</evidence>
<evidence type="ECO:0000313" key="2">
    <source>
        <dbReference type="EMBL" id="KKP86018.1"/>
    </source>
</evidence>
<feature type="transmembrane region" description="Helical" evidence="1">
    <location>
        <begin position="12"/>
        <end position="32"/>
    </location>
</feature>
<evidence type="ECO:0000313" key="3">
    <source>
        <dbReference type="Proteomes" id="UP000186383"/>
    </source>
</evidence>
<accession>A0A0G0CY95</accession>
<protein>
    <recommendedName>
        <fullName evidence="4">Thioredoxin-like fold domain-containing protein</fullName>
    </recommendedName>
</protein>
<keyword evidence="1" id="KW-0812">Transmembrane</keyword>
<dbReference type="Proteomes" id="UP000186383">
    <property type="component" value="Unassembled WGS sequence"/>
</dbReference>
<keyword evidence="1" id="KW-1133">Transmembrane helix</keyword>
<name>A0A0G0CY95_9BACT</name>
<comment type="caution">
    <text evidence="2">The sequence shown here is derived from an EMBL/GenBank/DDBJ whole genome shotgun (WGS) entry which is preliminary data.</text>
</comment>